<dbReference type="InterPro" id="IPR038628">
    <property type="entry name" value="XkdM-like_sf"/>
</dbReference>
<reference evidence="1 2" key="1">
    <citation type="submission" date="2018-08" db="EMBL/GenBank/DDBJ databases">
        <title>A genome reference for cultivated species of the human gut microbiota.</title>
        <authorList>
            <person name="Zou Y."/>
            <person name="Xue W."/>
            <person name="Luo G."/>
        </authorList>
    </citation>
    <scope>NUCLEOTIDE SEQUENCE [LARGE SCALE GENOMIC DNA]</scope>
    <source>
        <strain evidence="1 2">AF24-29</strain>
    </source>
</reference>
<keyword evidence="2" id="KW-1185">Reference proteome</keyword>
<name>A0A412G6K5_9FIRM</name>
<evidence type="ECO:0000313" key="2">
    <source>
        <dbReference type="Proteomes" id="UP000284178"/>
    </source>
</evidence>
<sequence length="157" mass="17527">MANVKTRIENIPMCTEGAGYITINGQNRKLFELSKLSATVEVKTWEKQLLGSRMEQGRAIGLKGSGSMSFYHMTSDFIDLLAEYKKTGVFPSITIQGYHDDPASEVGRLEVVLYHCILKKIPLLAIEEAASETAPQDSDLIFGDYDILDKFKKPVSY</sequence>
<accession>A0A412G6K5</accession>
<dbReference type="Pfam" id="PF09393">
    <property type="entry name" value="DUF2001"/>
    <property type="match status" value="1"/>
</dbReference>
<gene>
    <name evidence="1" type="ORF">DWY25_00880</name>
</gene>
<proteinExistence type="predicted"/>
<dbReference type="AlphaFoldDB" id="A0A412G6K5"/>
<dbReference type="Gene3D" id="2.30.110.40">
    <property type="entry name" value="Phage tail tube protein"/>
    <property type="match status" value="1"/>
</dbReference>
<dbReference type="GeneID" id="83013965"/>
<dbReference type="RefSeq" id="WP_117892509.1">
    <property type="nucleotide sequence ID" value="NZ_CABJCV010000001.1"/>
</dbReference>
<evidence type="ECO:0000313" key="1">
    <source>
        <dbReference type="EMBL" id="RGR76879.1"/>
    </source>
</evidence>
<protein>
    <submittedName>
        <fullName evidence="1">Phage portal protein</fullName>
    </submittedName>
</protein>
<dbReference type="Proteomes" id="UP000284178">
    <property type="component" value="Unassembled WGS sequence"/>
</dbReference>
<dbReference type="InterPro" id="IPR018989">
    <property type="entry name" value="DUF2001"/>
</dbReference>
<dbReference type="EMBL" id="QRUP01000001">
    <property type="protein sequence ID" value="RGR76879.1"/>
    <property type="molecule type" value="Genomic_DNA"/>
</dbReference>
<comment type="caution">
    <text evidence="1">The sequence shown here is derived from an EMBL/GenBank/DDBJ whole genome shotgun (WGS) entry which is preliminary data.</text>
</comment>
<dbReference type="SUPFAM" id="SSF69279">
    <property type="entry name" value="Phage tail proteins"/>
    <property type="match status" value="1"/>
</dbReference>
<organism evidence="1 2">
    <name type="scientific">Holdemania filiformis</name>
    <dbReference type="NCBI Taxonomy" id="61171"/>
    <lineage>
        <taxon>Bacteria</taxon>
        <taxon>Bacillati</taxon>
        <taxon>Bacillota</taxon>
        <taxon>Erysipelotrichia</taxon>
        <taxon>Erysipelotrichales</taxon>
        <taxon>Erysipelotrichaceae</taxon>
        <taxon>Holdemania</taxon>
    </lineage>
</organism>